<sequence length="37" mass="3907">MELKRVVITGMGALTPIGNNLTEYWDALKAGKSGCAP</sequence>
<keyword evidence="3" id="KW-1185">Reference proteome</keyword>
<evidence type="ECO:0000313" key="3">
    <source>
        <dbReference type="Proteomes" id="UP001194729"/>
    </source>
</evidence>
<organism evidence="2 3">
    <name type="scientific">Nonlabens mediterrranea</name>
    <dbReference type="NCBI Taxonomy" id="1419947"/>
    <lineage>
        <taxon>Bacteria</taxon>
        <taxon>Pseudomonadati</taxon>
        <taxon>Bacteroidota</taxon>
        <taxon>Flavobacteriia</taxon>
        <taxon>Flavobacteriales</taxon>
        <taxon>Flavobacteriaceae</taxon>
        <taxon>Nonlabens</taxon>
    </lineage>
</organism>
<evidence type="ECO:0000259" key="1">
    <source>
        <dbReference type="Pfam" id="PF00109"/>
    </source>
</evidence>
<dbReference type="SUPFAM" id="SSF53901">
    <property type="entry name" value="Thiolase-like"/>
    <property type="match status" value="1"/>
</dbReference>
<dbReference type="InterPro" id="IPR014030">
    <property type="entry name" value="Ketoacyl_synth_N"/>
</dbReference>
<dbReference type="Pfam" id="PF00109">
    <property type="entry name" value="ketoacyl-synt"/>
    <property type="match status" value="1"/>
</dbReference>
<dbReference type="EMBL" id="JADKYU010000344">
    <property type="protein sequence ID" value="MBF4984059.1"/>
    <property type="molecule type" value="Genomic_DNA"/>
</dbReference>
<dbReference type="InterPro" id="IPR016039">
    <property type="entry name" value="Thiolase-like"/>
</dbReference>
<reference evidence="2 3" key="1">
    <citation type="submission" date="2020-11" db="EMBL/GenBank/DDBJ databases">
        <title>P. mediterranea TC4 genome.</title>
        <authorList>
            <person name="Molmeret M."/>
        </authorList>
    </citation>
    <scope>NUCLEOTIDE SEQUENCE [LARGE SCALE GENOMIC DNA]</scope>
    <source>
        <strain evidence="2 3">TC4</strain>
    </source>
</reference>
<feature type="domain" description="Beta-ketoacyl synthase-like N-terminal" evidence="1">
    <location>
        <begin position="4"/>
        <end position="36"/>
    </location>
</feature>
<dbReference type="Gene3D" id="3.40.47.10">
    <property type="match status" value="1"/>
</dbReference>
<name>A0ABS0A431_9FLAO</name>
<evidence type="ECO:0000313" key="2">
    <source>
        <dbReference type="EMBL" id="MBF4984059.1"/>
    </source>
</evidence>
<feature type="non-terminal residue" evidence="2">
    <location>
        <position position="37"/>
    </location>
</feature>
<dbReference type="Proteomes" id="UP001194729">
    <property type="component" value="Unassembled WGS sequence"/>
</dbReference>
<accession>A0ABS0A431</accession>
<protein>
    <recommendedName>
        <fullName evidence="1">Beta-ketoacyl synthase-like N-terminal domain-containing protein</fullName>
    </recommendedName>
</protein>
<gene>
    <name evidence="2" type="ORF">FNJ87_06845</name>
</gene>
<comment type="caution">
    <text evidence="2">The sequence shown here is derived from an EMBL/GenBank/DDBJ whole genome shotgun (WGS) entry which is preliminary data.</text>
</comment>
<proteinExistence type="predicted"/>